<dbReference type="RefSeq" id="WP_171589463.1">
    <property type="nucleotide sequence ID" value="NZ_JABGBO010000012.1"/>
</dbReference>
<gene>
    <name evidence="4" type="ORF">HKX40_10105</name>
</gene>
<dbReference type="SMART" id="SM00880">
    <property type="entry name" value="CHAD"/>
    <property type="match status" value="1"/>
</dbReference>
<dbReference type="EMBL" id="JABGBO010000012">
    <property type="protein sequence ID" value="NOL50480.1"/>
    <property type="molecule type" value="Genomic_DNA"/>
</dbReference>
<feature type="domain" description="CHAD" evidence="3">
    <location>
        <begin position="227"/>
        <end position="611"/>
    </location>
</feature>
<comment type="caution">
    <text evidence="4">The sequence shown here is derived from an EMBL/GenBank/DDBJ whole genome shotgun (WGS) entry which is preliminary data.</text>
</comment>
<dbReference type="InterPro" id="IPR033469">
    <property type="entry name" value="CYTH-like_dom_sf"/>
</dbReference>
<dbReference type="AlphaFoldDB" id="A0A7Y4LBI0"/>
<dbReference type="PANTHER" id="PTHR39569">
    <property type="entry name" value="INORGANIC TRIPHOSPHATASE"/>
    <property type="match status" value="1"/>
</dbReference>
<dbReference type="InterPro" id="IPR038186">
    <property type="entry name" value="CHAD_dom_sf"/>
</dbReference>
<evidence type="ECO:0000313" key="4">
    <source>
        <dbReference type="EMBL" id="NOL50480.1"/>
    </source>
</evidence>
<dbReference type="Proteomes" id="UP000541421">
    <property type="component" value="Unassembled WGS sequence"/>
</dbReference>
<evidence type="ECO:0000256" key="1">
    <source>
        <dbReference type="SAM" id="MobiDB-lite"/>
    </source>
</evidence>
<feature type="compositionally biased region" description="Polar residues" evidence="1">
    <location>
        <begin position="379"/>
        <end position="390"/>
    </location>
</feature>
<accession>A0A7Y4LBI0</accession>
<dbReference type="SMART" id="SM01118">
    <property type="entry name" value="CYTH"/>
    <property type="match status" value="1"/>
</dbReference>
<organism evidence="4 5">
    <name type="scientific">Pelistega europaea</name>
    <dbReference type="NCBI Taxonomy" id="106147"/>
    <lineage>
        <taxon>Bacteria</taxon>
        <taxon>Pseudomonadati</taxon>
        <taxon>Pseudomonadota</taxon>
        <taxon>Betaproteobacteria</taxon>
        <taxon>Burkholderiales</taxon>
        <taxon>Alcaligenaceae</taxon>
        <taxon>Pelistega</taxon>
    </lineage>
</organism>
<dbReference type="PROSITE" id="PS51708">
    <property type="entry name" value="CHAD"/>
    <property type="match status" value="1"/>
</dbReference>
<protein>
    <submittedName>
        <fullName evidence="4">CYTH and CHAD domain-containing protein</fullName>
    </submittedName>
</protein>
<feature type="region of interest" description="Disordered" evidence="1">
    <location>
        <begin position="370"/>
        <end position="401"/>
    </location>
</feature>
<dbReference type="InterPro" id="IPR007899">
    <property type="entry name" value="CHAD_dom"/>
</dbReference>
<sequence length="611" mass="68957">MSEQELKLHVPQHSRHKIQKYLGKADKISLRAMYFDTSDRQLAKAKVAIRLRQEGDEWVQTLKMAGANSLSRIEMNHRRQGPVLDLSLYAGTAAETILAKLTKPLELRYETDVLRLYKIQRTRTGRVEIAYDTGFIRAGRLELPLNEVEFELKSGDVQAIFDIGLRWIKQYDLILDTRTKSHRGDALASMMAKINEVDDEFKPHVESQETARFWAERKARPYALEKHLNSTQALCRLTEECIEQIAMNAAYLAEVDTAGVLSVASPEHVHQLRIGMRRLASNWRLFNGAAHLPDLALQTQLKQFLAQFGATRDTDVMLESIMPSLQKAGMPNIEIDHYQGRSATDMARDSRFQVFLVKLLAWVATTPLTDPITEDNMGKESNQPISNPPESGTIDFGKEVNTTENDTNLNAHETDAATKFALPSHTTIADNSVDSSTNTNAPATTEALSSISDQGIITTTGLEVATDMPAMSIIPLIPSKQAQQGLRKTLEKRLNKWNKAIISHWKHNDRKNIEAYHDLRKRIKRMRYGLNVYEGVEGHANLNAYVKRLAHAQEVFGALNDHATALNYFTSITDKHPEAWFAVGWLSAQLTDLKREADVALKRLPKKIIFD</sequence>
<proteinExistence type="predicted"/>
<dbReference type="InterPro" id="IPR039013">
    <property type="entry name" value="YgiF"/>
</dbReference>
<dbReference type="SUPFAM" id="SSF55154">
    <property type="entry name" value="CYTH-like phosphatases"/>
    <property type="match status" value="1"/>
</dbReference>
<dbReference type="PROSITE" id="PS51707">
    <property type="entry name" value="CYTH"/>
    <property type="match status" value="1"/>
</dbReference>
<dbReference type="Pfam" id="PF01928">
    <property type="entry name" value="CYTH"/>
    <property type="match status" value="1"/>
</dbReference>
<dbReference type="PANTHER" id="PTHR39569:SF1">
    <property type="entry name" value="INORGANIC TRIPHOSPHATASE"/>
    <property type="match status" value="1"/>
</dbReference>
<dbReference type="Pfam" id="PF05235">
    <property type="entry name" value="CHAD"/>
    <property type="match status" value="2"/>
</dbReference>
<dbReference type="CDD" id="cd07756">
    <property type="entry name" value="CYTH-like_Pase_CHAD"/>
    <property type="match status" value="1"/>
</dbReference>
<name>A0A7Y4LBI0_9BURK</name>
<evidence type="ECO:0000259" key="3">
    <source>
        <dbReference type="PROSITE" id="PS51708"/>
    </source>
</evidence>
<dbReference type="Gene3D" id="2.40.320.10">
    <property type="entry name" value="Hypothetical Protein Pfu-838710-001"/>
    <property type="match status" value="1"/>
</dbReference>
<evidence type="ECO:0000259" key="2">
    <source>
        <dbReference type="PROSITE" id="PS51707"/>
    </source>
</evidence>
<keyword evidence="5" id="KW-1185">Reference proteome</keyword>
<dbReference type="Gene3D" id="1.40.20.10">
    <property type="entry name" value="CHAD domain"/>
    <property type="match status" value="1"/>
</dbReference>
<evidence type="ECO:0000313" key="5">
    <source>
        <dbReference type="Proteomes" id="UP000541421"/>
    </source>
</evidence>
<dbReference type="InterPro" id="IPR023577">
    <property type="entry name" value="CYTH_domain"/>
</dbReference>
<dbReference type="GO" id="GO:0046872">
    <property type="term" value="F:metal ion binding"/>
    <property type="evidence" value="ECO:0007669"/>
    <property type="project" value="TreeGrafter"/>
</dbReference>
<feature type="domain" description="CYTH" evidence="2">
    <location>
        <begin position="1"/>
        <end position="189"/>
    </location>
</feature>
<reference evidence="4 5" key="1">
    <citation type="submission" date="2020-05" db="EMBL/GenBank/DDBJ databases">
        <authorList>
            <person name="Niu N."/>
        </authorList>
    </citation>
    <scope>NUCLEOTIDE SEQUENCE [LARGE SCALE GENOMIC DNA]</scope>
    <source>
        <strain evidence="4 5">LMG10982</strain>
    </source>
</reference>
<dbReference type="GO" id="GO:0050355">
    <property type="term" value="F:inorganic triphosphate phosphatase activity"/>
    <property type="evidence" value="ECO:0007669"/>
    <property type="project" value="InterPro"/>
</dbReference>